<comment type="caution">
    <text evidence="1">The sequence shown here is derived from an EMBL/GenBank/DDBJ whole genome shotgun (WGS) entry which is preliminary data.</text>
</comment>
<gene>
    <name evidence="1" type="ORF">E3N88_09137</name>
</gene>
<dbReference type="AlphaFoldDB" id="A0A5N6PK78"/>
<name>A0A5N6PK78_9ASTR</name>
<organism evidence="1 2">
    <name type="scientific">Mikania micrantha</name>
    <name type="common">bitter vine</name>
    <dbReference type="NCBI Taxonomy" id="192012"/>
    <lineage>
        <taxon>Eukaryota</taxon>
        <taxon>Viridiplantae</taxon>
        <taxon>Streptophyta</taxon>
        <taxon>Embryophyta</taxon>
        <taxon>Tracheophyta</taxon>
        <taxon>Spermatophyta</taxon>
        <taxon>Magnoliopsida</taxon>
        <taxon>eudicotyledons</taxon>
        <taxon>Gunneridae</taxon>
        <taxon>Pentapetalae</taxon>
        <taxon>asterids</taxon>
        <taxon>campanulids</taxon>
        <taxon>Asterales</taxon>
        <taxon>Asteraceae</taxon>
        <taxon>Asteroideae</taxon>
        <taxon>Heliantheae alliance</taxon>
        <taxon>Eupatorieae</taxon>
        <taxon>Mikania</taxon>
    </lineage>
</organism>
<dbReference type="EMBL" id="SZYD01000004">
    <property type="protein sequence ID" value="KAD6454431.1"/>
    <property type="molecule type" value="Genomic_DNA"/>
</dbReference>
<protein>
    <submittedName>
        <fullName evidence="1">Uncharacterized protein</fullName>
    </submittedName>
</protein>
<sequence length="160" mass="18128">MASRVFQVKKTILSGLVFKKCKVEWLEMIRSWFYKIFACGRRRVPPRGPRSSQRTAMDFGIQIPTHPSRTAMRFLEGHRMSLVVKVVDEGAQVKVIVDKVEFVLEDEVGFDPIKAEVNEKLKQYVSVSSDRISSILGRVVGLDPKPVFPPTFVRGGAYTV</sequence>
<proteinExistence type="predicted"/>
<accession>A0A5N6PK78</accession>
<reference evidence="1 2" key="1">
    <citation type="submission" date="2019-05" db="EMBL/GenBank/DDBJ databases">
        <title>Mikania micrantha, genome provides insights into the molecular mechanism of rapid growth.</title>
        <authorList>
            <person name="Liu B."/>
        </authorList>
    </citation>
    <scope>NUCLEOTIDE SEQUENCE [LARGE SCALE GENOMIC DNA]</scope>
    <source>
        <strain evidence="1">NLD-2019</strain>
        <tissue evidence="1">Leaf</tissue>
    </source>
</reference>
<keyword evidence="2" id="KW-1185">Reference proteome</keyword>
<evidence type="ECO:0000313" key="2">
    <source>
        <dbReference type="Proteomes" id="UP000326396"/>
    </source>
</evidence>
<evidence type="ECO:0000313" key="1">
    <source>
        <dbReference type="EMBL" id="KAD6454431.1"/>
    </source>
</evidence>
<dbReference type="Proteomes" id="UP000326396">
    <property type="component" value="Linkage Group LG12"/>
</dbReference>